<keyword evidence="3" id="KW-1185">Reference proteome</keyword>
<evidence type="ECO:0000256" key="1">
    <source>
        <dbReference type="SAM" id="MobiDB-lite"/>
    </source>
</evidence>
<sequence length="408" mass="44614">MNSWRFCGSGVRQARFCLANPALTGFRALSRGGGGGIFCVGSLAPLECSLGRKWLPRCLALPRCAHSGMNCSLCGAAVTERLARSPPTKENRNQFPAGSPDFRKLVIGFSRGSPVRFLAESLVSQNLDVKSGTDPRGNPTSKVMGGGGAIRATLTRTPIASSLLRARLESADRPPTQEGKEGRTLAWVATRVSPFLILTTIPCVLPTFHHPLPCTTPVRFRFARTPPPPSLQTIHRARLTNGFWPSHLHHMSPHTRQDAASVTSGDKVEHRTCVKFPFSVVTDKDRGVGMQGRGKRNIPEITRRPAASSGMIPTCENTVATLSGIEPGSPCWEANRVDCRKYYNLVVGTKGNVQNVLHQQLRHPVALMNPWETPDCFATRHNMVEESAHIVHWGCTHKCLQMSPQIKV</sequence>
<dbReference type="Proteomes" id="UP001159363">
    <property type="component" value="Chromosome 8"/>
</dbReference>
<reference evidence="2 3" key="1">
    <citation type="submission" date="2023-02" db="EMBL/GenBank/DDBJ databases">
        <title>LHISI_Scaffold_Assembly.</title>
        <authorList>
            <person name="Stuart O.P."/>
            <person name="Cleave R."/>
            <person name="Magrath M.J.L."/>
            <person name="Mikheyev A.S."/>
        </authorList>
    </citation>
    <scope>NUCLEOTIDE SEQUENCE [LARGE SCALE GENOMIC DNA]</scope>
    <source>
        <strain evidence="2">Daus_M_001</strain>
        <tissue evidence="2">Leg muscle</tissue>
    </source>
</reference>
<proteinExistence type="predicted"/>
<organism evidence="2 3">
    <name type="scientific">Dryococelus australis</name>
    <dbReference type="NCBI Taxonomy" id="614101"/>
    <lineage>
        <taxon>Eukaryota</taxon>
        <taxon>Metazoa</taxon>
        <taxon>Ecdysozoa</taxon>
        <taxon>Arthropoda</taxon>
        <taxon>Hexapoda</taxon>
        <taxon>Insecta</taxon>
        <taxon>Pterygota</taxon>
        <taxon>Neoptera</taxon>
        <taxon>Polyneoptera</taxon>
        <taxon>Phasmatodea</taxon>
        <taxon>Verophasmatodea</taxon>
        <taxon>Anareolatae</taxon>
        <taxon>Phasmatidae</taxon>
        <taxon>Eurycanthinae</taxon>
        <taxon>Dryococelus</taxon>
    </lineage>
</organism>
<evidence type="ECO:0000313" key="2">
    <source>
        <dbReference type="EMBL" id="KAJ8876043.1"/>
    </source>
</evidence>
<comment type="caution">
    <text evidence="2">The sequence shown here is derived from an EMBL/GenBank/DDBJ whole genome shotgun (WGS) entry which is preliminary data.</text>
</comment>
<dbReference type="EMBL" id="JARBHB010000009">
    <property type="protein sequence ID" value="KAJ8876043.1"/>
    <property type="molecule type" value="Genomic_DNA"/>
</dbReference>
<evidence type="ECO:0000313" key="3">
    <source>
        <dbReference type="Proteomes" id="UP001159363"/>
    </source>
</evidence>
<gene>
    <name evidence="2" type="ORF">PR048_023951</name>
</gene>
<accession>A0ABQ9GVH0</accession>
<protein>
    <submittedName>
        <fullName evidence="2">Uncharacterized protein</fullName>
    </submittedName>
</protein>
<feature type="region of interest" description="Disordered" evidence="1">
    <location>
        <begin position="129"/>
        <end position="148"/>
    </location>
</feature>
<name>A0ABQ9GVH0_9NEOP</name>